<keyword evidence="6" id="KW-1185">Reference proteome</keyword>
<accession>A0A4C1X0M1</accession>
<dbReference type="SUPFAM" id="SSF52833">
    <property type="entry name" value="Thioredoxin-like"/>
    <property type="match status" value="1"/>
</dbReference>
<comment type="caution">
    <text evidence="5">The sequence shown here is derived from an EMBL/GenBank/DDBJ whole genome shotgun (WGS) entry which is preliminary data.</text>
</comment>
<evidence type="ECO:0000313" key="5">
    <source>
        <dbReference type="EMBL" id="GBP57221.1"/>
    </source>
</evidence>
<proteinExistence type="inferred from homology"/>
<dbReference type="Proteomes" id="UP000299102">
    <property type="component" value="Unassembled WGS sequence"/>
</dbReference>
<keyword evidence="5" id="KW-0808">Transferase</keyword>
<dbReference type="SFLD" id="SFLDS00019">
    <property type="entry name" value="Glutathione_Transferase_(cytos"/>
    <property type="match status" value="1"/>
</dbReference>
<name>A0A4C1X0M1_EUMVA</name>
<organism evidence="5 6">
    <name type="scientific">Eumeta variegata</name>
    <name type="common">Bagworm moth</name>
    <name type="synonym">Eumeta japonica</name>
    <dbReference type="NCBI Taxonomy" id="151549"/>
    <lineage>
        <taxon>Eukaryota</taxon>
        <taxon>Metazoa</taxon>
        <taxon>Ecdysozoa</taxon>
        <taxon>Arthropoda</taxon>
        <taxon>Hexapoda</taxon>
        <taxon>Insecta</taxon>
        <taxon>Pterygota</taxon>
        <taxon>Neoptera</taxon>
        <taxon>Endopterygota</taxon>
        <taxon>Lepidoptera</taxon>
        <taxon>Glossata</taxon>
        <taxon>Ditrysia</taxon>
        <taxon>Tineoidea</taxon>
        <taxon>Psychidae</taxon>
        <taxon>Oiketicinae</taxon>
        <taxon>Eumeta</taxon>
    </lineage>
</organism>
<comment type="subunit">
    <text evidence="1">Homodimer.</text>
</comment>
<dbReference type="STRING" id="151549.A0A4C1X0M1"/>
<dbReference type="SFLD" id="SFLDG00358">
    <property type="entry name" value="Main_(cytGST)"/>
    <property type="match status" value="1"/>
</dbReference>
<dbReference type="OrthoDB" id="2309723at2759"/>
<dbReference type="InterPro" id="IPR036249">
    <property type="entry name" value="Thioredoxin-like_sf"/>
</dbReference>
<dbReference type="SFLD" id="SFLDG01153">
    <property type="entry name" value="Main.4:_Theta-like"/>
    <property type="match status" value="1"/>
</dbReference>
<dbReference type="Gene3D" id="1.20.1050.10">
    <property type="match status" value="1"/>
</dbReference>
<dbReference type="Gene3D" id="3.40.30.10">
    <property type="entry name" value="Glutaredoxin"/>
    <property type="match status" value="1"/>
</dbReference>
<dbReference type="InterPro" id="IPR010987">
    <property type="entry name" value="Glutathione-S-Trfase_C-like"/>
</dbReference>
<dbReference type="EMBL" id="BGZK01000711">
    <property type="protein sequence ID" value="GBP57221.1"/>
    <property type="molecule type" value="Genomic_DNA"/>
</dbReference>
<evidence type="ECO:0000256" key="2">
    <source>
        <dbReference type="RuleBase" id="RU003494"/>
    </source>
</evidence>
<gene>
    <name evidence="5" type="primary">GstD1</name>
    <name evidence="5" type="ORF">EVAR_82933_1</name>
</gene>
<feature type="domain" description="GST N-terminal" evidence="3">
    <location>
        <begin position="1"/>
        <end position="82"/>
    </location>
</feature>
<evidence type="ECO:0000313" key="6">
    <source>
        <dbReference type="Proteomes" id="UP000299102"/>
    </source>
</evidence>
<dbReference type="GO" id="GO:0006749">
    <property type="term" value="P:glutathione metabolic process"/>
    <property type="evidence" value="ECO:0007669"/>
    <property type="project" value="TreeGrafter"/>
</dbReference>
<dbReference type="Pfam" id="PF02798">
    <property type="entry name" value="GST_N"/>
    <property type="match status" value="1"/>
</dbReference>
<dbReference type="InterPro" id="IPR040079">
    <property type="entry name" value="Glutathione_S-Trfase"/>
</dbReference>
<dbReference type="CDD" id="cd03177">
    <property type="entry name" value="GST_C_Delta_Epsilon"/>
    <property type="match status" value="1"/>
</dbReference>
<evidence type="ECO:0000259" key="4">
    <source>
        <dbReference type="PROSITE" id="PS50405"/>
    </source>
</evidence>
<evidence type="ECO:0000256" key="1">
    <source>
        <dbReference type="ARBA" id="ARBA00011738"/>
    </source>
</evidence>
<dbReference type="GO" id="GO:0004364">
    <property type="term" value="F:glutathione transferase activity"/>
    <property type="evidence" value="ECO:0007669"/>
    <property type="project" value="TreeGrafter"/>
</dbReference>
<dbReference type="PROSITE" id="PS50404">
    <property type="entry name" value="GST_NTER"/>
    <property type="match status" value="1"/>
</dbReference>
<dbReference type="Pfam" id="PF00043">
    <property type="entry name" value="GST_C"/>
    <property type="match status" value="1"/>
</dbReference>
<feature type="domain" description="GST C-terminal" evidence="4">
    <location>
        <begin position="88"/>
        <end position="216"/>
    </location>
</feature>
<dbReference type="AlphaFoldDB" id="A0A4C1X0M1"/>
<reference evidence="5 6" key="1">
    <citation type="journal article" date="2019" name="Commun. Biol.">
        <title>The bagworm genome reveals a unique fibroin gene that provides high tensile strength.</title>
        <authorList>
            <person name="Kono N."/>
            <person name="Nakamura H."/>
            <person name="Ohtoshi R."/>
            <person name="Tomita M."/>
            <person name="Numata K."/>
            <person name="Arakawa K."/>
        </authorList>
    </citation>
    <scope>NUCLEOTIDE SEQUENCE [LARGE SCALE GENOMIC DNA]</scope>
</reference>
<dbReference type="FunFam" id="1.20.1050.10:FF:000007">
    <property type="entry name" value="Glutathione S-transferase 1-1"/>
    <property type="match status" value="1"/>
</dbReference>
<sequence length="216" mass="24396">MRVKLYHFPMSPPSRGALLAARAVGVPIEVVFIDLLKKEQLNEDFVKINPQHCIPTLDDDGFILWESRAIACYLADKYAKNDQLYPKDLKKRAIINQRLYFDSSFLFVKIRGIFFPILFQGKTTIDKAAKDDLNTTLGFLEKFLSDNIWVAGDNYTIADTSIYASVSSLVATGWDISLFPNIKRWLNECSSLPGYAENADGAKTYGEAVKRNLAQK</sequence>
<dbReference type="PROSITE" id="PS50405">
    <property type="entry name" value="GST_CTER"/>
    <property type="match status" value="1"/>
</dbReference>
<dbReference type="SUPFAM" id="SSF47616">
    <property type="entry name" value="GST C-terminal domain-like"/>
    <property type="match status" value="1"/>
</dbReference>
<dbReference type="FunFam" id="3.40.30.10:FF:000034">
    <property type="entry name" value="glutathione S-transferase 1"/>
    <property type="match status" value="1"/>
</dbReference>
<protein>
    <submittedName>
        <fullName evidence="5">Glutathione S-transferase 1, isoform D</fullName>
    </submittedName>
</protein>
<evidence type="ECO:0000259" key="3">
    <source>
        <dbReference type="PROSITE" id="PS50404"/>
    </source>
</evidence>
<dbReference type="InterPro" id="IPR004045">
    <property type="entry name" value="Glutathione_S-Trfase_N"/>
</dbReference>
<dbReference type="CDD" id="cd03045">
    <property type="entry name" value="GST_N_Delta_Epsilon"/>
    <property type="match status" value="1"/>
</dbReference>
<dbReference type="PANTHER" id="PTHR43969:SF9">
    <property type="entry name" value="GLUTATHIONE S TRANSFERASE D10, ISOFORM A-RELATED"/>
    <property type="match status" value="1"/>
</dbReference>
<dbReference type="PANTHER" id="PTHR43969">
    <property type="entry name" value="GLUTATHIONE S TRANSFERASE D10, ISOFORM A-RELATED"/>
    <property type="match status" value="1"/>
</dbReference>
<comment type="similarity">
    <text evidence="2">Belongs to the GST superfamily.</text>
</comment>
<dbReference type="InterPro" id="IPR004046">
    <property type="entry name" value="GST_C"/>
</dbReference>
<dbReference type="InterPro" id="IPR036282">
    <property type="entry name" value="Glutathione-S-Trfase_C_sf"/>
</dbReference>